<keyword evidence="4 10" id="KW-0479">Metal-binding</keyword>
<dbReference type="VEuPathDB" id="ToxoDB:TGMAS_415550"/>
<feature type="region of interest" description="Disordered" evidence="11">
    <location>
        <begin position="423"/>
        <end position="452"/>
    </location>
</feature>
<evidence type="ECO:0000256" key="1">
    <source>
        <dbReference type="ARBA" id="ARBA00000900"/>
    </source>
</evidence>
<dbReference type="Proteomes" id="UP000028821">
    <property type="component" value="Unassembled WGS sequence"/>
</dbReference>
<dbReference type="GO" id="GO:0071596">
    <property type="term" value="P:ubiquitin-dependent protein catabolic process via the N-end rule pathway"/>
    <property type="evidence" value="ECO:0007669"/>
    <property type="project" value="UniProtKB-UniRule"/>
</dbReference>
<accession>A0A086Q930</accession>
<keyword evidence="5 10" id="KW-0863">Zinc-finger</keyword>
<feature type="compositionally biased region" description="Low complexity" evidence="11">
    <location>
        <begin position="149"/>
        <end position="158"/>
    </location>
</feature>
<dbReference type="InterPro" id="IPR039164">
    <property type="entry name" value="UBR1-like"/>
</dbReference>
<comment type="similarity">
    <text evidence="8 10">Belongs to the E3 ubiquitin-protein ligase UBR1-like family.</text>
</comment>
<dbReference type="GO" id="GO:0061630">
    <property type="term" value="F:ubiquitin protein ligase activity"/>
    <property type="evidence" value="ECO:0007669"/>
    <property type="project" value="UniProtKB-UniRule"/>
</dbReference>
<dbReference type="EMBL" id="AEXC02001946">
    <property type="protein sequence ID" value="KFH09112.1"/>
    <property type="molecule type" value="Genomic_DNA"/>
</dbReference>
<dbReference type="PANTHER" id="PTHR21497:SF24">
    <property type="entry name" value="E3 UBIQUITIN-PROTEIN LIGASE UBR1"/>
    <property type="match status" value="1"/>
</dbReference>
<dbReference type="AlphaFoldDB" id="A0A086Q930"/>
<feature type="compositionally biased region" description="Pro residues" evidence="11">
    <location>
        <begin position="139"/>
        <end position="148"/>
    </location>
</feature>
<dbReference type="InterPro" id="IPR003126">
    <property type="entry name" value="Znf_UBR"/>
</dbReference>
<protein>
    <recommendedName>
        <fullName evidence="10">E3 ubiquitin-protein ligase</fullName>
        <ecNumber evidence="10">2.3.2.27</ecNumber>
    </recommendedName>
</protein>
<feature type="domain" description="UBR-type" evidence="12">
    <location>
        <begin position="218"/>
        <end position="289"/>
    </location>
</feature>
<dbReference type="SMART" id="SM00396">
    <property type="entry name" value="ZnF_UBR1"/>
    <property type="match status" value="1"/>
</dbReference>
<feature type="compositionally biased region" description="Low complexity" evidence="11">
    <location>
        <begin position="123"/>
        <end position="138"/>
    </location>
</feature>
<feature type="non-terminal residue" evidence="13">
    <location>
        <position position="545"/>
    </location>
</feature>
<evidence type="ECO:0000256" key="6">
    <source>
        <dbReference type="ARBA" id="ARBA00022786"/>
    </source>
</evidence>
<dbReference type="GO" id="GO:0000151">
    <property type="term" value="C:ubiquitin ligase complex"/>
    <property type="evidence" value="ECO:0007669"/>
    <property type="project" value="TreeGrafter"/>
</dbReference>
<dbReference type="Pfam" id="PF02207">
    <property type="entry name" value="zf-UBR"/>
    <property type="match status" value="1"/>
</dbReference>
<dbReference type="CDD" id="cd19673">
    <property type="entry name" value="UBR-box_UBR3"/>
    <property type="match status" value="1"/>
</dbReference>
<comment type="function">
    <text evidence="10">Ubiquitin ligase protein which is a component of the N-end rule pathway. Recognizes and binds to proteins bearing specific N-terminal residues that are destabilizing according to the N-end rule, leading to their ubiquitination and subsequent degradation.</text>
</comment>
<dbReference type="UniPathway" id="UPA00143"/>
<feature type="compositionally biased region" description="Low complexity" evidence="11">
    <location>
        <begin position="425"/>
        <end position="441"/>
    </location>
</feature>
<feature type="region of interest" description="Disordered" evidence="11">
    <location>
        <begin position="494"/>
        <end position="545"/>
    </location>
</feature>
<evidence type="ECO:0000259" key="12">
    <source>
        <dbReference type="PROSITE" id="PS51157"/>
    </source>
</evidence>
<dbReference type="Gene3D" id="2.10.110.30">
    <property type="match status" value="1"/>
</dbReference>
<evidence type="ECO:0000256" key="4">
    <source>
        <dbReference type="ARBA" id="ARBA00022723"/>
    </source>
</evidence>
<reference evidence="13 14" key="1">
    <citation type="submission" date="2014-04" db="EMBL/GenBank/DDBJ databases">
        <authorList>
            <person name="Sibley D."/>
            <person name="Venepally P."/>
            <person name="Karamycheva S."/>
            <person name="Hadjithomas M."/>
            <person name="Khan A."/>
            <person name="Brunk B."/>
            <person name="Roos D."/>
            <person name="Caler E."/>
            <person name="Lorenzi H."/>
        </authorList>
    </citation>
    <scope>NUCLEOTIDE SEQUENCE [LARGE SCALE GENOMIC DNA]</scope>
    <source>
        <strain evidence="13 14">MAS</strain>
    </source>
</reference>
<evidence type="ECO:0000256" key="11">
    <source>
        <dbReference type="SAM" id="MobiDB-lite"/>
    </source>
</evidence>
<evidence type="ECO:0000313" key="13">
    <source>
        <dbReference type="EMBL" id="KFH09112.1"/>
    </source>
</evidence>
<organism evidence="13 14">
    <name type="scientific">Toxoplasma gondii MAS</name>
    <dbReference type="NCBI Taxonomy" id="943118"/>
    <lineage>
        <taxon>Eukaryota</taxon>
        <taxon>Sar</taxon>
        <taxon>Alveolata</taxon>
        <taxon>Apicomplexa</taxon>
        <taxon>Conoidasida</taxon>
        <taxon>Coccidia</taxon>
        <taxon>Eucoccidiorida</taxon>
        <taxon>Eimeriorina</taxon>
        <taxon>Sarcocystidae</taxon>
        <taxon>Toxoplasma</taxon>
    </lineage>
</organism>
<gene>
    <name evidence="13" type="ORF">TGMAS_415550</name>
</gene>
<evidence type="ECO:0000256" key="8">
    <source>
        <dbReference type="ARBA" id="ARBA00046341"/>
    </source>
</evidence>
<evidence type="ECO:0000256" key="3">
    <source>
        <dbReference type="ARBA" id="ARBA00022679"/>
    </source>
</evidence>
<dbReference type="PANTHER" id="PTHR21497">
    <property type="entry name" value="UBIQUITIN LIGASE E3 ALPHA-RELATED"/>
    <property type="match status" value="1"/>
</dbReference>
<name>A0A086Q930_TOXGO</name>
<evidence type="ECO:0000256" key="5">
    <source>
        <dbReference type="ARBA" id="ARBA00022771"/>
    </source>
</evidence>
<sequence length="545" mass="57650">METLDAAFVETRRAGADAASVPSLPWCPQVSRASLPTLEEALDTYAGSLVRVDRLLGSLLETASPATLLLATCVIVEQLEDPELLLSLFSTVFATLGDTEAHQRLLPCIAPLTEILPSAEPGAALSESSLSPTPLTTSPSPPSPPTPPSSSSTSPSSSASSSCSAPLSSSSSSSPSAALSSSSPLVPFGALETRPSACMVDAAVSFLSRLSSLPLARSRCGQVWDGEHVAYRCLTCGGSQSSCICVFCFQEGNHLGHSYFIYRSSCGGCCDCGDASAWAPSGFCRHHPGGRRDVDPSLALPAVSKFALALLLRVLVRRLAMHALEKNWTATEELCTTLLQLSEQHEGVRRCLGQAMLEAVRGTPDDSRGFACEEIPGRDRLRLPPNYARYDGCQSLLLNPALLAPAGGGAAWVSEEEELDRRAAEGASRAAEAQAKAAGGASSLGGAEGEHRMRMATERELREINERKRHGGVNVKAFDDALRFAMWGGAAANAETNDAPFTGSRGLATDAQVRKREDRRDSGHDEKRKGETPNGQTGHIHHEMP</sequence>
<proteinExistence type="inferred from homology"/>
<dbReference type="FunFam" id="2.10.110.30:FF:000002">
    <property type="entry name" value="Putative e3 ubiquitin-protein ligase ubr3"/>
    <property type="match status" value="1"/>
</dbReference>
<dbReference type="GO" id="GO:0016567">
    <property type="term" value="P:protein ubiquitination"/>
    <property type="evidence" value="ECO:0007669"/>
    <property type="project" value="UniProtKB-UniRule"/>
</dbReference>
<keyword evidence="3 10" id="KW-0808">Transferase</keyword>
<feature type="compositionally biased region" description="Basic and acidic residues" evidence="11">
    <location>
        <begin position="512"/>
        <end position="531"/>
    </location>
</feature>
<keyword evidence="6 10" id="KW-0833">Ubl conjugation pathway</keyword>
<feature type="region of interest" description="Disordered" evidence="11">
    <location>
        <begin position="121"/>
        <end position="158"/>
    </location>
</feature>
<comment type="catalytic activity">
    <reaction evidence="1 10">
        <text>S-ubiquitinyl-[E2 ubiquitin-conjugating enzyme]-L-cysteine + [acceptor protein]-L-lysine = [E2 ubiquitin-conjugating enzyme]-L-cysteine + N(6)-ubiquitinyl-[acceptor protein]-L-lysine.</text>
        <dbReference type="EC" id="2.3.2.27"/>
    </reaction>
</comment>
<comment type="pathway">
    <text evidence="2 10">Protein modification; protein ubiquitination.</text>
</comment>
<dbReference type="GO" id="GO:0008270">
    <property type="term" value="F:zinc ion binding"/>
    <property type="evidence" value="ECO:0007669"/>
    <property type="project" value="UniProtKB-UniRule"/>
</dbReference>
<comment type="caution">
    <text evidence="13">The sequence shown here is derived from an EMBL/GenBank/DDBJ whole genome shotgun (WGS) entry which is preliminary data.</text>
</comment>
<evidence type="ECO:0000256" key="10">
    <source>
        <dbReference type="RuleBase" id="RU366018"/>
    </source>
</evidence>
<evidence type="ECO:0000256" key="2">
    <source>
        <dbReference type="ARBA" id="ARBA00004906"/>
    </source>
</evidence>
<dbReference type="PROSITE" id="PS51157">
    <property type="entry name" value="ZF_UBR"/>
    <property type="match status" value="1"/>
</dbReference>
<dbReference type="GO" id="GO:0005737">
    <property type="term" value="C:cytoplasm"/>
    <property type="evidence" value="ECO:0007669"/>
    <property type="project" value="TreeGrafter"/>
</dbReference>
<evidence type="ECO:0000256" key="7">
    <source>
        <dbReference type="ARBA" id="ARBA00022833"/>
    </source>
</evidence>
<feature type="zinc finger region" description="UBR-type" evidence="9">
    <location>
        <begin position="218"/>
        <end position="289"/>
    </location>
</feature>
<dbReference type="EC" id="2.3.2.27" evidence="10"/>
<evidence type="ECO:0000256" key="9">
    <source>
        <dbReference type="PROSITE-ProRule" id="PRU00508"/>
    </source>
</evidence>
<evidence type="ECO:0000313" key="14">
    <source>
        <dbReference type="Proteomes" id="UP000028821"/>
    </source>
</evidence>
<keyword evidence="7 10" id="KW-0862">Zinc</keyword>